<dbReference type="Pfam" id="PF12146">
    <property type="entry name" value="Hydrolase_4"/>
    <property type="match status" value="1"/>
</dbReference>
<dbReference type="InterPro" id="IPR022742">
    <property type="entry name" value="Hydrolase_4"/>
</dbReference>
<dbReference type="InterPro" id="IPR029058">
    <property type="entry name" value="AB_hydrolase_fold"/>
</dbReference>
<dbReference type="Proteomes" id="UP001221142">
    <property type="component" value="Unassembled WGS sequence"/>
</dbReference>
<reference evidence="2" key="1">
    <citation type="submission" date="2023-03" db="EMBL/GenBank/DDBJ databases">
        <title>Massive genome expansion in bonnet fungi (Mycena s.s.) driven by repeated elements and novel gene families across ecological guilds.</title>
        <authorList>
            <consortium name="Lawrence Berkeley National Laboratory"/>
            <person name="Harder C.B."/>
            <person name="Miyauchi S."/>
            <person name="Viragh M."/>
            <person name="Kuo A."/>
            <person name="Thoen E."/>
            <person name="Andreopoulos B."/>
            <person name="Lu D."/>
            <person name="Skrede I."/>
            <person name="Drula E."/>
            <person name="Henrissat B."/>
            <person name="Morin E."/>
            <person name="Kohler A."/>
            <person name="Barry K."/>
            <person name="LaButti K."/>
            <person name="Morin E."/>
            <person name="Salamov A."/>
            <person name="Lipzen A."/>
            <person name="Mereny Z."/>
            <person name="Hegedus B."/>
            <person name="Baldrian P."/>
            <person name="Stursova M."/>
            <person name="Weitz H."/>
            <person name="Taylor A."/>
            <person name="Grigoriev I.V."/>
            <person name="Nagy L.G."/>
            <person name="Martin F."/>
            <person name="Kauserud H."/>
        </authorList>
    </citation>
    <scope>NUCLEOTIDE SEQUENCE</scope>
    <source>
        <strain evidence="2">9284</strain>
    </source>
</reference>
<sequence>MTSDAYTESWLVGPHATRFYARTYPVPSSQGPPKALLVFVHGYTEHIGRYTEAHAKLAQRGIVVFAFDQRGFGKTALDEDNKSPDSSYGKTSSVNQLDDVCGRFCVRRTRLIDIRRSNGLSSTHPRCQFPALPIFLCGHSMGGGEVLNYAVQRDTSCLSGIIACSPLVLTSTARVAASRLSNHPADVDQYTVVPSASRDFYDAFSHDPVFNAMCTTDPLHKAQGTLRGISDMLDAGEDLLRENYKKWLKSLPVLFLHGTGDNITSCAATKELYDKMEGLVVDRAMITYPDGFHELVQEPSHREKVIEDMVAFVQARARF</sequence>
<proteinExistence type="predicted"/>
<feature type="domain" description="Serine aminopeptidase S33" evidence="1">
    <location>
        <begin position="32"/>
        <end position="299"/>
    </location>
</feature>
<name>A0AAD7B030_9AGAR</name>
<dbReference type="InterPro" id="IPR051044">
    <property type="entry name" value="MAG_DAG_Lipase"/>
</dbReference>
<evidence type="ECO:0000313" key="2">
    <source>
        <dbReference type="EMBL" id="KAJ7606217.1"/>
    </source>
</evidence>
<keyword evidence="2" id="KW-0378">Hydrolase</keyword>
<dbReference type="SUPFAM" id="SSF53474">
    <property type="entry name" value="alpha/beta-Hydrolases"/>
    <property type="match status" value="1"/>
</dbReference>
<dbReference type="PANTHER" id="PTHR11614">
    <property type="entry name" value="PHOSPHOLIPASE-RELATED"/>
    <property type="match status" value="1"/>
</dbReference>
<organism evidence="2 3">
    <name type="scientific">Roridomyces roridus</name>
    <dbReference type="NCBI Taxonomy" id="1738132"/>
    <lineage>
        <taxon>Eukaryota</taxon>
        <taxon>Fungi</taxon>
        <taxon>Dikarya</taxon>
        <taxon>Basidiomycota</taxon>
        <taxon>Agaricomycotina</taxon>
        <taxon>Agaricomycetes</taxon>
        <taxon>Agaricomycetidae</taxon>
        <taxon>Agaricales</taxon>
        <taxon>Marasmiineae</taxon>
        <taxon>Mycenaceae</taxon>
        <taxon>Roridomyces</taxon>
    </lineage>
</organism>
<dbReference type="Gene3D" id="3.40.50.1820">
    <property type="entry name" value="alpha/beta hydrolase"/>
    <property type="match status" value="1"/>
</dbReference>
<protein>
    <submittedName>
        <fullName evidence="2">Alpha/Beta hydrolase protein</fullName>
    </submittedName>
</protein>
<accession>A0AAD7B030</accession>
<evidence type="ECO:0000259" key="1">
    <source>
        <dbReference type="Pfam" id="PF12146"/>
    </source>
</evidence>
<dbReference type="GO" id="GO:0016787">
    <property type="term" value="F:hydrolase activity"/>
    <property type="evidence" value="ECO:0007669"/>
    <property type="project" value="UniProtKB-KW"/>
</dbReference>
<keyword evidence="3" id="KW-1185">Reference proteome</keyword>
<dbReference type="EMBL" id="JARKIF010000061">
    <property type="protein sequence ID" value="KAJ7606217.1"/>
    <property type="molecule type" value="Genomic_DNA"/>
</dbReference>
<comment type="caution">
    <text evidence="2">The sequence shown here is derived from an EMBL/GenBank/DDBJ whole genome shotgun (WGS) entry which is preliminary data.</text>
</comment>
<gene>
    <name evidence="2" type="ORF">FB45DRAFT_765745</name>
</gene>
<evidence type="ECO:0000313" key="3">
    <source>
        <dbReference type="Proteomes" id="UP001221142"/>
    </source>
</evidence>
<dbReference type="AlphaFoldDB" id="A0AAD7B030"/>